<reference evidence="1" key="1">
    <citation type="submission" date="2021-01" db="EMBL/GenBank/DDBJ databases">
        <authorList>
            <consortium name="Genoscope - CEA"/>
            <person name="William W."/>
        </authorList>
    </citation>
    <scope>NUCLEOTIDE SEQUENCE</scope>
</reference>
<dbReference type="Proteomes" id="UP000692954">
    <property type="component" value="Unassembled WGS sequence"/>
</dbReference>
<accession>A0A8S1QXG4</accession>
<name>A0A8S1QXG4_9CILI</name>
<sequence>MVSGQQRQQQICYQTKIMKIEISVQILLQYFFCQKVGRMSSKEDIVHTHYQNSYFNQLHLLNLQYQLKNNQYCFYIYKVLKAYKHLIQVGFLTKQEKILTQKKNTKSIIKIQIDHCYYIYINNQYDFNYLIEL</sequence>
<keyword evidence="2" id="KW-1185">Reference proteome</keyword>
<dbReference type="EMBL" id="CAJJDN010000124">
    <property type="protein sequence ID" value="CAD8120139.1"/>
    <property type="molecule type" value="Genomic_DNA"/>
</dbReference>
<dbReference type="AlphaFoldDB" id="A0A8S1QXG4"/>
<evidence type="ECO:0000313" key="1">
    <source>
        <dbReference type="EMBL" id="CAD8120139.1"/>
    </source>
</evidence>
<gene>
    <name evidence="1" type="ORF">PSON_ATCC_30995.1.T1240153</name>
</gene>
<evidence type="ECO:0000313" key="2">
    <source>
        <dbReference type="Proteomes" id="UP000692954"/>
    </source>
</evidence>
<comment type="caution">
    <text evidence="1">The sequence shown here is derived from an EMBL/GenBank/DDBJ whole genome shotgun (WGS) entry which is preliminary data.</text>
</comment>
<protein>
    <submittedName>
        <fullName evidence="1">Uncharacterized protein</fullName>
    </submittedName>
</protein>
<proteinExistence type="predicted"/>
<organism evidence="1 2">
    <name type="scientific">Paramecium sonneborni</name>
    <dbReference type="NCBI Taxonomy" id="65129"/>
    <lineage>
        <taxon>Eukaryota</taxon>
        <taxon>Sar</taxon>
        <taxon>Alveolata</taxon>
        <taxon>Ciliophora</taxon>
        <taxon>Intramacronucleata</taxon>
        <taxon>Oligohymenophorea</taxon>
        <taxon>Peniculida</taxon>
        <taxon>Parameciidae</taxon>
        <taxon>Paramecium</taxon>
    </lineage>
</organism>